<evidence type="ECO:0000313" key="2">
    <source>
        <dbReference type="EMBL" id="PKV14050.1"/>
    </source>
</evidence>
<dbReference type="Proteomes" id="UP000233748">
    <property type="component" value="Unassembled WGS sequence"/>
</dbReference>
<evidence type="ECO:0000313" key="3">
    <source>
        <dbReference type="EMBL" id="PKV18331.1"/>
    </source>
</evidence>
<protein>
    <submittedName>
        <fullName evidence="2">Uncharacterized protein</fullName>
    </submittedName>
</protein>
<dbReference type="SUPFAM" id="SSF52968">
    <property type="entry name" value="B12-dependent dehydatase associated subunit"/>
    <property type="match status" value="1"/>
</dbReference>
<evidence type="ECO:0000313" key="4">
    <source>
        <dbReference type="Proteomes" id="UP000233720"/>
    </source>
</evidence>
<keyword evidence="5" id="KW-1185">Reference proteome</keyword>
<evidence type="ECO:0000256" key="1">
    <source>
        <dbReference type="SAM" id="MobiDB-lite"/>
    </source>
</evidence>
<feature type="region of interest" description="Disordered" evidence="1">
    <location>
        <begin position="47"/>
        <end position="84"/>
    </location>
</feature>
<organism evidence="2 4">
    <name type="scientific">Xanthomonas prunicola</name>
    <dbReference type="NCBI Taxonomy" id="2053930"/>
    <lineage>
        <taxon>Bacteria</taxon>
        <taxon>Pseudomonadati</taxon>
        <taxon>Pseudomonadota</taxon>
        <taxon>Gammaproteobacteria</taxon>
        <taxon>Lysobacterales</taxon>
        <taxon>Lysobacteraceae</taxon>
        <taxon>Xanthomonas</taxon>
    </lineage>
</organism>
<dbReference type="EMBL" id="PHKV01000001">
    <property type="protein sequence ID" value="PKV14050.1"/>
    <property type="molecule type" value="Genomic_DNA"/>
</dbReference>
<dbReference type="Proteomes" id="UP000233720">
    <property type="component" value="Unassembled WGS sequence"/>
</dbReference>
<evidence type="ECO:0000313" key="5">
    <source>
        <dbReference type="Proteomes" id="UP000233748"/>
    </source>
</evidence>
<proteinExistence type="predicted"/>
<reference evidence="4 5" key="1">
    <citation type="submission" date="2017-11" db="EMBL/GenBank/DDBJ databases">
        <title>Xanthomonas prunicola sp. nov., a novel pathogen that affects nectarine (Prunus persica var. nectarine) trees.</title>
        <authorList>
            <person name="Lopez M."/>
            <person name="Lopez-Soriano P."/>
            <person name="Garita-Cambronero J."/>
            <person name="Beltran C."/>
            <person name="Taghouti G."/>
            <person name="Portier P."/>
            <person name="Cubero J."/>
            <person name="Fischer-Le Saux M."/>
            <person name="Marco-Noales E."/>
        </authorList>
    </citation>
    <scope>NUCLEOTIDE SEQUENCE [LARGE SCALE GENOMIC DNA]</scope>
    <source>
        <strain evidence="2 4">CFBP8353</strain>
        <strain evidence="3 5">CFBP8354</strain>
    </source>
</reference>
<name>A0A2N3RNK4_9XANT</name>
<dbReference type="InterPro" id="IPR010254">
    <property type="entry name" value="B12-dep_deHydtase_bsu"/>
</dbReference>
<feature type="compositionally biased region" description="Polar residues" evidence="1">
    <location>
        <begin position="47"/>
        <end position="59"/>
    </location>
</feature>
<gene>
    <name evidence="2" type="ORF">XpruCFBP8353_02830</name>
    <name evidence="3" type="ORF">XpruCFBP8354_02830</name>
</gene>
<accession>A0A2N3RNK4</accession>
<dbReference type="AlphaFoldDB" id="A0A2N3RNK4"/>
<sequence>MEPHCETPSRAFSAQTRSGIGIGIGIGKRDTRHVLYDALQELLHSTHTAQMPGTSSTPVDTADARHTQHTSTLLRAHAPHVASR</sequence>
<comment type="caution">
    <text evidence="2">The sequence shown here is derived from an EMBL/GenBank/DDBJ whole genome shotgun (WGS) entry which is preliminary data.</text>
</comment>
<dbReference type="EMBL" id="PHKW01000001">
    <property type="protein sequence ID" value="PKV18331.1"/>
    <property type="molecule type" value="Genomic_DNA"/>
</dbReference>